<dbReference type="SUPFAM" id="SSF159501">
    <property type="entry name" value="EreA/ChaN-like"/>
    <property type="match status" value="1"/>
</dbReference>
<name>A0A1I1IHW2_9BACT</name>
<dbReference type="PANTHER" id="PTHR31299">
    <property type="entry name" value="ESTERASE, PUTATIVE (AFU_ORTHOLOGUE AFUA_1G05850)-RELATED"/>
    <property type="match status" value="1"/>
</dbReference>
<evidence type="ECO:0000313" key="2">
    <source>
        <dbReference type="EMBL" id="SFC33363.1"/>
    </source>
</evidence>
<feature type="chain" id="PRO_5011526398" evidence="1">
    <location>
        <begin position="20"/>
        <end position="576"/>
    </location>
</feature>
<keyword evidence="1" id="KW-0732">Signal</keyword>
<dbReference type="InterPro" id="IPR007815">
    <property type="entry name" value="Emycin_Estase"/>
</dbReference>
<dbReference type="RefSeq" id="WP_093823265.1">
    <property type="nucleotide sequence ID" value="NZ_FOLQ01000001.1"/>
</dbReference>
<dbReference type="InterPro" id="IPR052036">
    <property type="entry name" value="Hydrolase/PRTase-associated"/>
</dbReference>
<dbReference type="Gene3D" id="3.40.1660.10">
    <property type="entry name" value="EreA-like (biosynthetic domain)"/>
    <property type="match status" value="1"/>
</dbReference>
<protein>
    <submittedName>
        <fullName evidence="2">Erythromycin esterase</fullName>
    </submittedName>
</protein>
<dbReference type="GO" id="GO:0046677">
    <property type="term" value="P:response to antibiotic"/>
    <property type="evidence" value="ECO:0007669"/>
    <property type="project" value="InterPro"/>
</dbReference>
<reference evidence="2 3" key="1">
    <citation type="submission" date="2016-10" db="EMBL/GenBank/DDBJ databases">
        <authorList>
            <person name="de Groot N.N."/>
        </authorList>
    </citation>
    <scope>NUCLEOTIDE SEQUENCE [LARGE SCALE GENOMIC DNA]</scope>
    <source>
        <strain evidence="2 3">DSM 26130</strain>
    </source>
</reference>
<dbReference type="CDD" id="cd14728">
    <property type="entry name" value="Ere-like"/>
    <property type="match status" value="1"/>
</dbReference>
<dbReference type="OrthoDB" id="9810066at2"/>
<feature type="signal peptide" evidence="1">
    <location>
        <begin position="1"/>
        <end position="19"/>
    </location>
</feature>
<dbReference type="EMBL" id="FOLQ01000001">
    <property type="protein sequence ID" value="SFC33363.1"/>
    <property type="molecule type" value="Genomic_DNA"/>
</dbReference>
<dbReference type="Pfam" id="PF05139">
    <property type="entry name" value="Erythro_esteras"/>
    <property type="match status" value="1"/>
</dbReference>
<dbReference type="AlphaFoldDB" id="A0A1I1IHW2"/>
<evidence type="ECO:0000256" key="1">
    <source>
        <dbReference type="SAM" id="SignalP"/>
    </source>
</evidence>
<keyword evidence="3" id="KW-1185">Reference proteome</keyword>
<dbReference type="Gene3D" id="2.60.120.380">
    <property type="match status" value="1"/>
</dbReference>
<sequence length="576" mass="65092">MIKSLLLLALLFVDGMAIAQQVSASAEATSLEPGKPIGRDLKADQTHTYTVKLSKGQFLDATINQQGIDVLVRIFEPDGAKVAEIDSPNGNQGDEPIALEAKNTGLYRIDVRSFEKEAKPGRYEIRINELLSAQAYATRVAETLRKQKAVIGWLKTNAIPLKTVEAGTDFTDLQPLKKTFQDVRFVGLGEATHGTREFFQVKHRLLEFLVRELGFRVFALEGSYAALQLINDYVMGIMDDGAQALDSQGFWTWNTEEVRTMLDWARRYNADAPADKRVKFVGFDIQFNQPGKDKLLDYLKRVAPERVDTTASFFRTNLDSLNSALSTSIQQENMQKTLKELQINYNDLFVFLELNGPNLIAKSSQVEYEQMREYARVLTQYIDSYSRQAPAGIAIRDVYMADNFRRLVDREPAGTRFFLWAHNGHVATDNNGLFMPMGAYLRQYYGNAYYALGFSFNQGSFQAREAQPADSTKRMLVSFTARPAPERSVDWCLTQTGLKKFIVDFRQTQKNADLNAWLTTPSPMRSIGSVYTPRAEENFFYPVTVGQRFDGLLFINTTTRARPNSSVKNVAGRNDK</sequence>
<evidence type="ECO:0000313" key="3">
    <source>
        <dbReference type="Proteomes" id="UP000198598"/>
    </source>
</evidence>
<accession>A0A1I1IHW2</accession>
<dbReference type="STRING" id="662367.SAMN05216167_101896"/>
<dbReference type="Gene3D" id="1.20.1440.30">
    <property type="entry name" value="Biosynthetic Protein domain"/>
    <property type="match status" value="1"/>
</dbReference>
<dbReference type="Proteomes" id="UP000198598">
    <property type="component" value="Unassembled WGS sequence"/>
</dbReference>
<dbReference type="Gene3D" id="3.30.1870.10">
    <property type="entry name" value="EreA-like, domain 2"/>
    <property type="match status" value="1"/>
</dbReference>
<gene>
    <name evidence="2" type="ORF">SAMN05216167_101896</name>
</gene>
<dbReference type="PANTHER" id="PTHR31299:SF0">
    <property type="entry name" value="ESTERASE, PUTATIVE (AFU_ORTHOLOGUE AFUA_1G05850)-RELATED"/>
    <property type="match status" value="1"/>
</dbReference>
<proteinExistence type="predicted"/>
<organism evidence="2 3">
    <name type="scientific">Spirosoma endophyticum</name>
    <dbReference type="NCBI Taxonomy" id="662367"/>
    <lineage>
        <taxon>Bacteria</taxon>
        <taxon>Pseudomonadati</taxon>
        <taxon>Bacteroidota</taxon>
        <taxon>Cytophagia</taxon>
        <taxon>Cytophagales</taxon>
        <taxon>Cytophagaceae</taxon>
        <taxon>Spirosoma</taxon>
    </lineage>
</organism>